<dbReference type="RefSeq" id="WP_068262938.1">
    <property type="nucleotide sequence ID" value="NZ_LWSK01000041.1"/>
</dbReference>
<protein>
    <submittedName>
        <fullName evidence="6">Group 1 truncated hemoglobin GlbN</fullName>
    </submittedName>
</protein>
<keyword evidence="7" id="KW-1185">Reference proteome</keyword>
<dbReference type="EMBL" id="VRLW01000001">
    <property type="protein sequence ID" value="KAA1259506.1"/>
    <property type="molecule type" value="Genomic_DNA"/>
</dbReference>
<evidence type="ECO:0000313" key="6">
    <source>
        <dbReference type="EMBL" id="KAA1259506.1"/>
    </source>
</evidence>
<accession>A0A5B1CG33</accession>
<keyword evidence="3 5" id="KW-0479">Metal-binding</keyword>
<evidence type="ECO:0000256" key="4">
    <source>
        <dbReference type="ARBA" id="ARBA00023004"/>
    </source>
</evidence>
<dbReference type="Pfam" id="PF01152">
    <property type="entry name" value="Bac_globin"/>
    <property type="match status" value="1"/>
</dbReference>
<evidence type="ECO:0000313" key="7">
    <source>
        <dbReference type="Proteomes" id="UP000322699"/>
    </source>
</evidence>
<gene>
    <name evidence="6" type="primary">glbN</name>
    <name evidence="6" type="ORF">LF1_20400</name>
</gene>
<dbReference type="InterPro" id="IPR009050">
    <property type="entry name" value="Globin-like_sf"/>
</dbReference>
<keyword evidence="2 5" id="KW-0349">Heme</keyword>
<dbReference type="GO" id="GO:0046872">
    <property type="term" value="F:metal ion binding"/>
    <property type="evidence" value="ECO:0007669"/>
    <property type="project" value="UniProtKB-KW"/>
</dbReference>
<organism evidence="6 7">
    <name type="scientific">Rubripirellula obstinata</name>
    <dbReference type="NCBI Taxonomy" id="406547"/>
    <lineage>
        <taxon>Bacteria</taxon>
        <taxon>Pseudomonadati</taxon>
        <taxon>Planctomycetota</taxon>
        <taxon>Planctomycetia</taxon>
        <taxon>Pirellulales</taxon>
        <taxon>Pirellulaceae</taxon>
        <taxon>Rubripirellula</taxon>
    </lineage>
</organism>
<sequence length="127" mass="14129">MSEQSDRLFERLGGAEGVQVIINEMYDRVLRDDTLAPFFTGVPMERLRRMQYQFIASALDGPVEYTGAELNAIHRGRGITAKHFAKFCGHFADAVEARGASKEEIDQCLGRLATYKDKITGEANVDG</sequence>
<dbReference type="SUPFAM" id="SSF46458">
    <property type="entry name" value="Globin-like"/>
    <property type="match status" value="1"/>
</dbReference>
<reference evidence="6 7" key="1">
    <citation type="submission" date="2019-08" db="EMBL/GenBank/DDBJ databases">
        <title>Deep-cultivation of Planctomycetes and their phenomic and genomic characterization uncovers novel biology.</title>
        <authorList>
            <person name="Wiegand S."/>
            <person name="Jogler M."/>
            <person name="Boedeker C."/>
            <person name="Pinto D."/>
            <person name="Vollmers J."/>
            <person name="Rivas-Marin E."/>
            <person name="Kohn T."/>
            <person name="Peeters S.H."/>
            <person name="Heuer A."/>
            <person name="Rast P."/>
            <person name="Oberbeckmann S."/>
            <person name="Bunk B."/>
            <person name="Jeske O."/>
            <person name="Meyerdierks A."/>
            <person name="Storesund J.E."/>
            <person name="Kallscheuer N."/>
            <person name="Luecker S."/>
            <person name="Lage O.M."/>
            <person name="Pohl T."/>
            <person name="Merkel B.J."/>
            <person name="Hornburger P."/>
            <person name="Mueller R.-W."/>
            <person name="Bruemmer F."/>
            <person name="Labrenz M."/>
            <person name="Spormann A.M."/>
            <person name="Op Den Camp H."/>
            <person name="Overmann J."/>
            <person name="Amann R."/>
            <person name="Jetten M.S.M."/>
            <person name="Mascher T."/>
            <person name="Medema M.H."/>
            <person name="Devos D.P."/>
            <person name="Kaster A.-K."/>
            <person name="Ovreas L."/>
            <person name="Rohde M."/>
            <person name="Galperin M.Y."/>
            <person name="Jogler C."/>
        </authorList>
    </citation>
    <scope>NUCLEOTIDE SEQUENCE [LARGE SCALE GENOMIC DNA]</scope>
    <source>
        <strain evidence="6 7">LF1</strain>
    </source>
</reference>
<dbReference type="GO" id="GO:0019825">
    <property type="term" value="F:oxygen binding"/>
    <property type="evidence" value="ECO:0007669"/>
    <property type="project" value="InterPro"/>
</dbReference>
<evidence type="ECO:0000256" key="2">
    <source>
        <dbReference type="ARBA" id="ARBA00022617"/>
    </source>
</evidence>
<dbReference type="AlphaFoldDB" id="A0A5B1CG33"/>
<dbReference type="OrthoDB" id="9795814at2"/>
<dbReference type="InterPro" id="IPR012292">
    <property type="entry name" value="Globin/Proto"/>
</dbReference>
<feature type="binding site" description="distal binding residue" evidence="5">
    <location>
        <position position="74"/>
    </location>
    <ligand>
        <name>heme</name>
        <dbReference type="ChEBI" id="CHEBI:30413"/>
    </ligand>
    <ligandPart>
        <name>Fe</name>
        <dbReference type="ChEBI" id="CHEBI:18248"/>
    </ligandPart>
</feature>
<name>A0A5B1CG33_9BACT</name>
<evidence type="ECO:0000256" key="5">
    <source>
        <dbReference type="PIRSR" id="PIRSR601486-1"/>
    </source>
</evidence>
<dbReference type="Proteomes" id="UP000322699">
    <property type="component" value="Unassembled WGS sequence"/>
</dbReference>
<dbReference type="Gene3D" id="1.10.490.10">
    <property type="entry name" value="Globins"/>
    <property type="match status" value="1"/>
</dbReference>
<proteinExistence type="predicted"/>
<dbReference type="GO" id="GO:0020037">
    <property type="term" value="F:heme binding"/>
    <property type="evidence" value="ECO:0007669"/>
    <property type="project" value="InterPro"/>
</dbReference>
<keyword evidence="1" id="KW-0813">Transport</keyword>
<evidence type="ECO:0000256" key="3">
    <source>
        <dbReference type="ARBA" id="ARBA00022723"/>
    </source>
</evidence>
<evidence type="ECO:0000256" key="1">
    <source>
        <dbReference type="ARBA" id="ARBA00022448"/>
    </source>
</evidence>
<dbReference type="InterPro" id="IPR001486">
    <property type="entry name" value="Hemoglobin_trunc"/>
</dbReference>
<keyword evidence="4 5" id="KW-0408">Iron</keyword>
<dbReference type="CDD" id="cd00454">
    <property type="entry name" value="TrHb1_N"/>
    <property type="match status" value="1"/>
</dbReference>
<comment type="caution">
    <text evidence="6">The sequence shown here is derived from an EMBL/GenBank/DDBJ whole genome shotgun (WGS) entry which is preliminary data.</text>
</comment>